<dbReference type="OrthoDB" id="9800856at2"/>
<dbReference type="InterPro" id="IPR029069">
    <property type="entry name" value="HotDog_dom_sf"/>
</dbReference>
<dbReference type="EMBL" id="FWXS01000007">
    <property type="protein sequence ID" value="SMC75424.1"/>
    <property type="molecule type" value="Genomic_DNA"/>
</dbReference>
<dbReference type="CDD" id="cd00586">
    <property type="entry name" value="4HBT"/>
    <property type="match status" value="1"/>
</dbReference>
<dbReference type="Proteomes" id="UP000192393">
    <property type="component" value="Unassembled WGS sequence"/>
</dbReference>
<evidence type="ECO:0000256" key="2">
    <source>
        <dbReference type="ARBA" id="ARBA00022801"/>
    </source>
</evidence>
<keyword evidence="4" id="KW-1185">Reference proteome</keyword>
<comment type="similarity">
    <text evidence="1">Belongs to the 4-hydroxybenzoyl-CoA thioesterase family.</text>
</comment>
<keyword evidence="2 3" id="KW-0378">Hydrolase</keyword>
<name>A0A1W2BRR8_9FLAO</name>
<proteinExistence type="inferred from homology"/>
<dbReference type="InterPro" id="IPR008272">
    <property type="entry name" value="HB-CoA_thioesterase_AS"/>
</dbReference>
<evidence type="ECO:0000256" key="1">
    <source>
        <dbReference type="ARBA" id="ARBA00005953"/>
    </source>
</evidence>
<dbReference type="AlphaFoldDB" id="A0A1W2BRR8"/>
<evidence type="ECO:0000313" key="4">
    <source>
        <dbReference type="Proteomes" id="UP000192393"/>
    </source>
</evidence>
<dbReference type="RefSeq" id="WP_084017752.1">
    <property type="nucleotide sequence ID" value="NZ_FWXS01000007.1"/>
</dbReference>
<dbReference type="STRING" id="1434700.SAMN06296427_10765"/>
<dbReference type="PANTHER" id="PTHR31793">
    <property type="entry name" value="4-HYDROXYBENZOYL-COA THIOESTERASE FAMILY MEMBER"/>
    <property type="match status" value="1"/>
</dbReference>
<dbReference type="InterPro" id="IPR050563">
    <property type="entry name" value="4-hydroxybenzoyl-CoA_TE"/>
</dbReference>
<dbReference type="GO" id="GO:0047617">
    <property type="term" value="F:fatty acyl-CoA hydrolase activity"/>
    <property type="evidence" value="ECO:0007669"/>
    <property type="project" value="TreeGrafter"/>
</dbReference>
<dbReference type="NCBIfam" id="TIGR00051">
    <property type="entry name" value="YbgC/FadM family acyl-CoA thioesterase"/>
    <property type="match status" value="1"/>
</dbReference>
<dbReference type="SUPFAM" id="SSF54637">
    <property type="entry name" value="Thioesterase/thiol ester dehydrase-isomerase"/>
    <property type="match status" value="1"/>
</dbReference>
<dbReference type="InterPro" id="IPR006684">
    <property type="entry name" value="YbgC/YbaW"/>
</dbReference>
<protein>
    <submittedName>
        <fullName evidence="3">Acyl-CoA thioester hydrolase</fullName>
    </submittedName>
</protein>
<gene>
    <name evidence="3" type="ORF">SAMN06296427_10765</name>
</gene>
<dbReference type="Pfam" id="PF13279">
    <property type="entry name" value="4HBT_2"/>
    <property type="match status" value="1"/>
</dbReference>
<dbReference type="PANTHER" id="PTHR31793:SF27">
    <property type="entry name" value="NOVEL THIOESTERASE SUPERFAMILY DOMAIN AND SAPOSIN A-TYPE DOMAIN CONTAINING PROTEIN (0610012H03RIK)"/>
    <property type="match status" value="1"/>
</dbReference>
<dbReference type="PIRSF" id="PIRSF003230">
    <property type="entry name" value="YbgC"/>
    <property type="match status" value="1"/>
</dbReference>
<organism evidence="3 4">
    <name type="scientific">Moheibacter sediminis</name>
    <dbReference type="NCBI Taxonomy" id="1434700"/>
    <lineage>
        <taxon>Bacteria</taxon>
        <taxon>Pseudomonadati</taxon>
        <taxon>Bacteroidota</taxon>
        <taxon>Flavobacteriia</taxon>
        <taxon>Flavobacteriales</taxon>
        <taxon>Weeksellaceae</taxon>
        <taxon>Moheibacter</taxon>
    </lineage>
</organism>
<reference evidence="4" key="1">
    <citation type="submission" date="2017-04" db="EMBL/GenBank/DDBJ databases">
        <authorList>
            <person name="Varghese N."/>
            <person name="Submissions S."/>
        </authorList>
    </citation>
    <scope>NUCLEOTIDE SEQUENCE [LARGE SCALE GENOMIC DNA]</scope>
    <source>
        <strain evidence="4">CGMCC 1.12708</strain>
    </source>
</reference>
<dbReference type="PROSITE" id="PS01328">
    <property type="entry name" value="4HBCOA_THIOESTERASE"/>
    <property type="match status" value="1"/>
</dbReference>
<evidence type="ECO:0000313" key="3">
    <source>
        <dbReference type="EMBL" id="SMC75424.1"/>
    </source>
</evidence>
<dbReference type="Gene3D" id="3.10.129.10">
    <property type="entry name" value="Hotdog Thioesterase"/>
    <property type="match status" value="1"/>
</dbReference>
<accession>A0A1W2BRR8</accession>
<sequence>MLSSTISLRVRYGETDQMGVVYHGNYATYCEVARVEFFREIGLPYKELEDSGIMLPVVELNLKFVRPAYYDEVLQIKTTVLEIPRSARIQFEYEIYNEKQELLTIGNCVLAFIDMKTRRPVRCPQYMIDRMEELFSENN</sequence>